<proteinExistence type="predicted"/>
<dbReference type="PANTHER" id="PTHR23150:SF19">
    <property type="entry name" value="FORMYLGLYCINE-GENERATING ENZYME"/>
    <property type="match status" value="1"/>
</dbReference>
<protein>
    <submittedName>
        <fullName evidence="2">Formylglycine-generating enzyme family protein</fullName>
    </submittedName>
</protein>
<dbReference type="InterPro" id="IPR005532">
    <property type="entry name" value="SUMF_dom"/>
</dbReference>
<comment type="caution">
    <text evidence="2">The sequence shown here is derived from an EMBL/GenBank/DDBJ whole genome shotgun (WGS) entry which is preliminary data.</text>
</comment>
<sequence length="268" mass="30561">MIFFVTQLCGQNAIVKRKQGGKITESHNTSKKTKKHTETIKVVDRKQVLQRIMDNMVYIEGGTYLMGSKYKSHRPKVTVSSFYLGKYEVTQEEWVAVMGQNPSRFKGLKMPVENISWEQANQFVEKLNLLTKRKFRLPTEAEWEYAARGGKFDQGNRYSGSNDISLVAWASYLHPETIHNVGMKQPNELGIYDMSGNVYEWCYDFYKAGFDYEVAPNPCNLQKTAEGHIIRGGDFSQQPIFCTTTVGTYFGAIIPSYVGLRLALEAPF</sequence>
<evidence type="ECO:0000313" key="2">
    <source>
        <dbReference type="EMBL" id="MQN13677.1"/>
    </source>
</evidence>
<dbReference type="InterPro" id="IPR016187">
    <property type="entry name" value="CTDL_fold"/>
</dbReference>
<accession>A0AA90UGX6</accession>
<dbReference type="Pfam" id="PF03781">
    <property type="entry name" value="FGE-sulfatase"/>
    <property type="match status" value="1"/>
</dbReference>
<dbReference type="InterPro" id="IPR051043">
    <property type="entry name" value="Sulfatase_Mod_Factor_Kinase"/>
</dbReference>
<feature type="domain" description="Sulfatase-modifying factor enzyme-like" evidence="1">
    <location>
        <begin position="54"/>
        <end position="263"/>
    </location>
</feature>
<dbReference type="AlphaFoldDB" id="A0AA90UGX6"/>
<evidence type="ECO:0000313" key="3">
    <source>
        <dbReference type="Proteomes" id="UP000442105"/>
    </source>
</evidence>
<gene>
    <name evidence="2" type="ORF">F7D95_12945</name>
</gene>
<dbReference type="EMBL" id="VZCW01000329">
    <property type="protein sequence ID" value="MQN13677.1"/>
    <property type="molecule type" value="Genomic_DNA"/>
</dbReference>
<dbReference type="PANTHER" id="PTHR23150">
    <property type="entry name" value="SULFATASE MODIFYING FACTOR 1, 2"/>
    <property type="match status" value="1"/>
</dbReference>
<name>A0AA90UGX6_9BACT</name>
<dbReference type="Proteomes" id="UP000442105">
    <property type="component" value="Unassembled WGS sequence"/>
</dbReference>
<organism evidence="2 3">
    <name type="scientific">Segatella copri</name>
    <dbReference type="NCBI Taxonomy" id="165179"/>
    <lineage>
        <taxon>Bacteria</taxon>
        <taxon>Pseudomonadati</taxon>
        <taxon>Bacteroidota</taxon>
        <taxon>Bacteroidia</taxon>
        <taxon>Bacteroidales</taxon>
        <taxon>Prevotellaceae</taxon>
        <taxon>Segatella</taxon>
    </lineage>
</organism>
<evidence type="ECO:0000259" key="1">
    <source>
        <dbReference type="Pfam" id="PF03781"/>
    </source>
</evidence>
<dbReference type="Gene3D" id="3.90.1580.10">
    <property type="entry name" value="paralog of FGE (formylglycine-generating enzyme)"/>
    <property type="match status" value="1"/>
</dbReference>
<dbReference type="GO" id="GO:0120147">
    <property type="term" value="F:formylglycine-generating oxidase activity"/>
    <property type="evidence" value="ECO:0007669"/>
    <property type="project" value="TreeGrafter"/>
</dbReference>
<reference evidence="3" key="1">
    <citation type="submission" date="2019-09" db="EMBL/GenBank/DDBJ databases">
        <title>Distinct polysaccharide growth profiles of human intestinal Prevotella copri isolates.</title>
        <authorList>
            <person name="Fehlner-Peach H."/>
            <person name="Magnabosco C."/>
            <person name="Raghavan V."/>
            <person name="Scher J.U."/>
            <person name="Tett A."/>
            <person name="Cox L.M."/>
            <person name="Gottsegen C."/>
            <person name="Watters A."/>
            <person name="Wiltshire- Gordon J.D."/>
            <person name="Segata N."/>
            <person name="Bonneau R."/>
            <person name="Littman D.R."/>
        </authorList>
    </citation>
    <scope>NUCLEOTIDE SEQUENCE [LARGE SCALE GENOMIC DNA]</scope>
    <source>
        <strain evidence="3">iAQ1179</strain>
    </source>
</reference>
<dbReference type="SUPFAM" id="SSF56436">
    <property type="entry name" value="C-type lectin-like"/>
    <property type="match status" value="1"/>
</dbReference>
<dbReference type="InterPro" id="IPR042095">
    <property type="entry name" value="SUMF_sf"/>
</dbReference>